<keyword evidence="4" id="KW-0808">Transferase</keyword>
<evidence type="ECO:0000259" key="2">
    <source>
        <dbReference type="PROSITE" id="PS51831"/>
    </source>
</evidence>
<reference evidence="4 5" key="1">
    <citation type="submission" date="2018-11" db="EMBL/GenBank/DDBJ databases">
        <title>Genomic Encyclopedia of Type Strains, Phase IV (KMG-IV): sequencing the most valuable type-strain genomes for metagenomic binning, comparative biology and taxonomic classification.</title>
        <authorList>
            <person name="Goeker M."/>
        </authorList>
    </citation>
    <scope>NUCLEOTIDE SEQUENCE [LARGE SCALE GENOMIC DNA]</scope>
    <source>
        <strain evidence="4 5">DSM 102936</strain>
    </source>
</reference>
<keyword evidence="1" id="KW-1133">Transmembrane helix</keyword>
<dbReference type="InterPro" id="IPR037522">
    <property type="entry name" value="HD_GYP_dom"/>
</dbReference>
<dbReference type="RefSeq" id="WP_211328029.1">
    <property type="nucleotide sequence ID" value="NZ_RKRE01000001.1"/>
</dbReference>
<dbReference type="SUPFAM" id="SSF109604">
    <property type="entry name" value="HD-domain/PDEase-like"/>
    <property type="match status" value="1"/>
</dbReference>
<dbReference type="EMBL" id="RKRE01000001">
    <property type="protein sequence ID" value="RPF49367.1"/>
    <property type="molecule type" value="Genomic_DNA"/>
</dbReference>
<dbReference type="PROSITE" id="PS51831">
    <property type="entry name" value="HD"/>
    <property type="match status" value="1"/>
</dbReference>
<evidence type="ECO:0000256" key="1">
    <source>
        <dbReference type="SAM" id="Phobius"/>
    </source>
</evidence>
<feature type="transmembrane region" description="Helical" evidence="1">
    <location>
        <begin position="65"/>
        <end position="83"/>
    </location>
</feature>
<organism evidence="4 5">
    <name type="scientific">Thermodesulfitimonas autotrophica</name>
    <dbReference type="NCBI Taxonomy" id="1894989"/>
    <lineage>
        <taxon>Bacteria</taxon>
        <taxon>Bacillati</taxon>
        <taxon>Bacillota</taxon>
        <taxon>Clostridia</taxon>
        <taxon>Thermoanaerobacterales</taxon>
        <taxon>Thermoanaerobacteraceae</taxon>
        <taxon>Thermodesulfitimonas</taxon>
    </lineage>
</organism>
<keyword evidence="1" id="KW-0812">Transmembrane</keyword>
<dbReference type="PROSITE" id="PS51832">
    <property type="entry name" value="HD_GYP"/>
    <property type="match status" value="1"/>
</dbReference>
<sequence length="335" mass="37081">MKKKFFPSVDPRLERWLAATAVLIFLVAVIAVDYLTEEQPLHSIVLPLFYTLPLLLALLISRLMAIVVAGVGALSAALIPVLKGRFLPYAAADNAMLLVSLVSVLALYLIVGAFVRTAALRKEAEERALRLQQIFFGTVSALSNLLDARDPHTARHSHNVAGYALAIAREMDLPRAQREAIYIAGLLHDIGKIGVAEALLKKPGRLLPGEWEEVKRHPVLSYRILRDIPELQEIAIITLYHHEWWDGRGYPYGLKGEQIPLGARILCVADSFDAMISERVYKPALAPEAAIAELKRCAGSQFDPAVVEAFLRCLEKGAPMQRPEAFRFEMAFGLS</sequence>
<feature type="domain" description="HD-GYP" evidence="3">
    <location>
        <begin position="131"/>
        <end position="326"/>
    </location>
</feature>
<dbReference type="AlphaFoldDB" id="A0A3N5AWS0"/>
<dbReference type="InterPro" id="IPR006674">
    <property type="entry name" value="HD_domain"/>
</dbReference>
<feature type="domain" description="HD" evidence="2">
    <location>
        <begin position="153"/>
        <end position="275"/>
    </location>
</feature>
<gene>
    <name evidence="4" type="ORF">EDD75_0175</name>
</gene>
<keyword evidence="1" id="KW-0472">Membrane</keyword>
<evidence type="ECO:0000313" key="4">
    <source>
        <dbReference type="EMBL" id="RPF49367.1"/>
    </source>
</evidence>
<evidence type="ECO:0000259" key="3">
    <source>
        <dbReference type="PROSITE" id="PS51832"/>
    </source>
</evidence>
<comment type="caution">
    <text evidence="4">The sequence shown here is derived from an EMBL/GenBank/DDBJ whole genome shotgun (WGS) entry which is preliminary data.</text>
</comment>
<feature type="transmembrane region" description="Helical" evidence="1">
    <location>
        <begin position="95"/>
        <end position="115"/>
    </location>
</feature>
<proteinExistence type="predicted"/>
<dbReference type="Pfam" id="PF13487">
    <property type="entry name" value="HD_5"/>
    <property type="match status" value="1"/>
</dbReference>
<dbReference type="PANTHER" id="PTHR43155:SF2">
    <property type="entry name" value="CYCLIC DI-GMP PHOSPHODIESTERASE PA4108"/>
    <property type="match status" value="1"/>
</dbReference>
<protein>
    <submittedName>
        <fullName evidence="4">Putative nucleotidyltransferase with HDIG domain</fullName>
    </submittedName>
</protein>
<dbReference type="GO" id="GO:0016740">
    <property type="term" value="F:transferase activity"/>
    <property type="evidence" value="ECO:0007669"/>
    <property type="project" value="UniProtKB-KW"/>
</dbReference>
<dbReference type="SMART" id="SM00471">
    <property type="entry name" value="HDc"/>
    <property type="match status" value="1"/>
</dbReference>
<dbReference type="InterPro" id="IPR003607">
    <property type="entry name" value="HD/PDEase_dom"/>
</dbReference>
<dbReference type="InterPro" id="IPR006675">
    <property type="entry name" value="HDIG_dom"/>
</dbReference>
<dbReference type="Proteomes" id="UP000282654">
    <property type="component" value="Unassembled WGS sequence"/>
</dbReference>
<keyword evidence="5" id="KW-1185">Reference proteome</keyword>
<dbReference type="CDD" id="cd00077">
    <property type="entry name" value="HDc"/>
    <property type="match status" value="1"/>
</dbReference>
<evidence type="ECO:0000313" key="5">
    <source>
        <dbReference type="Proteomes" id="UP000282654"/>
    </source>
</evidence>
<dbReference type="NCBIfam" id="TIGR00277">
    <property type="entry name" value="HDIG"/>
    <property type="match status" value="1"/>
</dbReference>
<accession>A0A3N5AWS0</accession>
<dbReference type="Gene3D" id="1.10.3210.10">
    <property type="entry name" value="Hypothetical protein af1432"/>
    <property type="match status" value="1"/>
</dbReference>
<name>A0A3N5AWS0_9THEO</name>
<dbReference type="PANTHER" id="PTHR43155">
    <property type="entry name" value="CYCLIC DI-GMP PHOSPHODIESTERASE PA4108-RELATED"/>
    <property type="match status" value="1"/>
</dbReference>